<reference evidence="1 2" key="1">
    <citation type="submission" date="2022-10" db="EMBL/GenBank/DDBJ databases">
        <title>Paucibacter sp. hw1 Genome sequencing.</title>
        <authorList>
            <person name="Park S."/>
        </authorList>
    </citation>
    <scope>NUCLEOTIDE SEQUENCE [LARGE SCALE GENOMIC DNA]</scope>
    <source>
        <strain evidence="2">hw1</strain>
    </source>
</reference>
<dbReference type="EMBL" id="JAQQXT010000005">
    <property type="protein sequence ID" value="MDC8772065.1"/>
    <property type="molecule type" value="Genomic_DNA"/>
</dbReference>
<dbReference type="Proteomes" id="UP001221189">
    <property type="component" value="Unassembled WGS sequence"/>
</dbReference>
<accession>A0ABT5KGI1</accession>
<gene>
    <name evidence="1" type="ORF">PRZ03_10840</name>
</gene>
<comment type="caution">
    <text evidence="1">The sequence shown here is derived from an EMBL/GenBank/DDBJ whole genome shotgun (WGS) entry which is preliminary data.</text>
</comment>
<organism evidence="1 2">
    <name type="scientific">Roseateles albus</name>
    <dbReference type="NCBI Taxonomy" id="2987525"/>
    <lineage>
        <taxon>Bacteria</taxon>
        <taxon>Pseudomonadati</taxon>
        <taxon>Pseudomonadota</taxon>
        <taxon>Betaproteobacteria</taxon>
        <taxon>Burkholderiales</taxon>
        <taxon>Sphaerotilaceae</taxon>
        <taxon>Roseateles</taxon>
    </lineage>
</organism>
<keyword evidence="2" id="KW-1185">Reference proteome</keyword>
<evidence type="ECO:0000313" key="2">
    <source>
        <dbReference type="Proteomes" id="UP001221189"/>
    </source>
</evidence>
<sequence>MAFQIEYFHERVLTEVESWPVDVLADYARLLELLAEHGPSLRLPHSRAFGSGLFELRPRGRSGIGRAFYCFLMGQRVVILHAFIKKTQQTPDSELKTARKRLKEVQDG</sequence>
<dbReference type="Pfam" id="PF05973">
    <property type="entry name" value="Gp49"/>
    <property type="match status" value="1"/>
</dbReference>
<proteinExistence type="predicted"/>
<dbReference type="InterPro" id="IPR009241">
    <property type="entry name" value="HigB-like"/>
</dbReference>
<dbReference type="RefSeq" id="WP_273600306.1">
    <property type="nucleotide sequence ID" value="NZ_JAQQXT010000005.1"/>
</dbReference>
<protein>
    <submittedName>
        <fullName evidence="1">Type II toxin-antitoxin system RelE/ParE family toxin</fullName>
    </submittedName>
</protein>
<name>A0ABT5KGI1_9BURK</name>
<evidence type="ECO:0000313" key="1">
    <source>
        <dbReference type="EMBL" id="MDC8772065.1"/>
    </source>
</evidence>